<accession>A0ABT9NMY0</accession>
<organism evidence="2 3">
    <name type="scientific">Nocardioides massiliensis</name>
    <dbReference type="NCBI Taxonomy" id="1325935"/>
    <lineage>
        <taxon>Bacteria</taxon>
        <taxon>Bacillati</taxon>
        <taxon>Actinomycetota</taxon>
        <taxon>Actinomycetes</taxon>
        <taxon>Propionibacteriales</taxon>
        <taxon>Nocardioidaceae</taxon>
        <taxon>Nocardioides</taxon>
    </lineage>
</organism>
<dbReference type="EMBL" id="JAUSQM010000001">
    <property type="protein sequence ID" value="MDP9821771.1"/>
    <property type="molecule type" value="Genomic_DNA"/>
</dbReference>
<reference evidence="2 3" key="1">
    <citation type="submission" date="2023-07" db="EMBL/GenBank/DDBJ databases">
        <title>Sequencing the genomes of 1000 actinobacteria strains.</title>
        <authorList>
            <person name="Klenk H.-P."/>
        </authorList>
    </citation>
    <scope>NUCLEOTIDE SEQUENCE [LARGE SCALE GENOMIC DNA]</scope>
    <source>
        <strain evidence="2 3">GD13</strain>
    </source>
</reference>
<feature type="transmembrane region" description="Helical" evidence="1">
    <location>
        <begin position="6"/>
        <end position="28"/>
    </location>
</feature>
<keyword evidence="1" id="KW-0472">Membrane</keyword>
<dbReference type="Proteomes" id="UP001240447">
    <property type="component" value="Unassembled WGS sequence"/>
</dbReference>
<keyword evidence="1" id="KW-1133">Transmembrane helix</keyword>
<evidence type="ECO:0008006" key="4">
    <source>
        <dbReference type="Google" id="ProtNLM"/>
    </source>
</evidence>
<name>A0ABT9NMY0_9ACTN</name>
<protein>
    <recommendedName>
        <fullName evidence="4">MetS family NSS transporter small subunit</fullName>
    </recommendedName>
</protein>
<evidence type="ECO:0000256" key="1">
    <source>
        <dbReference type="SAM" id="Phobius"/>
    </source>
</evidence>
<evidence type="ECO:0000313" key="2">
    <source>
        <dbReference type="EMBL" id="MDP9821771.1"/>
    </source>
</evidence>
<keyword evidence="1" id="KW-0812">Transmembrane</keyword>
<gene>
    <name evidence="2" type="ORF">J2S59_001580</name>
</gene>
<proteinExistence type="predicted"/>
<sequence length="33" mass="3443">MEALFVVAMIAAVVAAGWIGGMLVVRVLRAGRD</sequence>
<comment type="caution">
    <text evidence="2">The sequence shown here is derived from an EMBL/GenBank/DDBJ whole genome shotgun (WGS) entry which is preliminary data.</text>
</comment>
<evidence type="ECO:0000313" key="3">
    <source>
        <dbReference type="Proteomes" id="UP001240447"/>
    </source>
</evidence>
<keyword evidence="3" id="KW-1185">Reference proteome</keyword>